<reference evidence="3" key="1">
    <citation type="submission" date="2015-07" db="EMBL/GenBank/DDBJ databases">
        <title>Adaptation to a free-living lifestyle via gene acquisitions in the diplomonad Trepomonas sp. PC1.</title>
        <authorList>
            <person name="Xu F."/>
            <person name="Jerlstrom-Hultqvist J."/>
            <person name="Kolisko M."/>
            <person name="Simpson A.G.B."/>
            <person name="Roger A.J."/>
            <person name="Svard S.G."/>
            <person name="Andersson J.O."/>
        </authorList>
    </citation>
    <scope>NUCLEOTIDE SEQUENCE</scope>
    <source>
        <strain evidence="3">PC1</strain>
    </source>
</reference>
<protein>
    <submittedName>
        <fullName evidence="3">Putative zinc finger in N-recognin (UBR box) domain-containing protein</fullName>
    </submittedName>
</protein>
<evidence type="ECO:0000259" key="2">
    <source>
        <dbReference type="PROSITE" id="PS50089"/>
    </source>
</evidence>
<dbReference type="GO" id="GO:0008270">
    <property type="term" value="F:zinc ion binding"/>
    <property type="evidence" value="ECO:0007669"/>
    <property type="project" value="UniProtKB-KW"/>
</dbReference>
<proteinExistence type="predicted"/>
<dbReference type="Gene3D" id="3.30.40.10">
    <property type="entry name" value="Zinc/RING finger domain, C3HC4 (zinc finger)"/>
    <property type="match status" value="1"/>
</dbReference>
<keyword evidence="1" id="KW-0479">Metal-binding</keyword>
<sequence>NEVNSQDLYKSQQLSAQYTLKSDLLLKISVFDPFYNPLPQFIERFKHQSTNNKMNRTIPINESLQQINIIPGFEQLLQNENIIDAIVCYFDQRIASQTIFNSYPHDEMICFMLFFLFQTSIPEKFKPQFEKIDAFIDKSIQSNEISNNLVEMIKIIKVEENQQKSKCSLKQRLNKLKNQQIGDQNDEKLMVSNSDFREESKTTFQNQDFEKIQNYINQSNQMCPICFTADNSLVALFTLNQCIDAVTSFWCTHNFHIECLQNQQSCPLCKQSYSLALPLFQNSDVETKIRNQDRIPALITDLLLSTIQKLESDNFSTVQQKNKFYQDLIVTIVGLWNVADEVRDIIIQLDIDPNLKQDIFALRQILDQNFDSKAIKEKSIDNMDYDEFNIWSKLYYRQQYVSSLINRINFVKTNPNSFDIDEFLKPTYLQVVLYFQKEHCQLCSKAATYICLCCGKSICANCAEQTNMIEHKKQCFSCWFYVDKDIIFFVDFDFCYLTGAPYLDLDGVDDFQRQSRNPLFLSQKLLNSMKRTIHWNLLFKKDRKYNCFSLFNLMQIFKKWNE</sequence>
<evidence type="ECO:0000256" key="1">
    <source>
        <dbReference type="PROSITE-ProRule" id="PRU00175"/>
    </source>
</evidence>
<feature type="domain" description="RING-type" evidence="2">
    <location>
        <begin position="223"/>
        <end position="270"/>
    </location>
</feature>
<feature type="non-terminal residue" evidence="3">
    <location>
        <position position="1"/>
    </location>
</feature>
<organism evidence="3">
    <name type="scientific">Trepomonas sp. PC1</name>
    <dbReference type="NCBI Taxonomy" id="1076344"/>
    <lineage>
        <taxon>Eukaryota</taxon>
        <taxon>Metamonada</taxon>
        <taxon>Diplomonadida</taxon>
        <taxon>Hexamitidae</taxon>
        <taxon>Hexamitinae</taxon>
        <taxon>Trepomonas</taxon>
    </lineage>
</organism>
<dbReference type="InterPro" id="IPR001841">
    <property type="entry name" value="Znf_RING"/>
</dbReference>
<gene>
    <name evidence="3" type="ORF">TPC1_12433</name>
</gene>
<name>A0A146KHB5_9EUKA</name>
<dbReference type="EMBL" id="GDID01001815">
    <property type="protein sequence ID" value="JAP94791.1"/>
    <property type="molecule type" value="Transcribed_RNA"/>
</dbReference>
<feature type="non-terminal residue" evidence="3">
    <location>
        <position position="562"/>
    </location>
</feature>
<accession>A0A146KHB5</accession>
<dbReference type="SMART" id="SM00184">
    <property type="entry name" value="RING"/>
    <property type="match status" value="2"/>
</dbReference>
<dbReference type="PROSITE" id="PS50089">
    <property type="entry name" value="ZF_RING_2"/>
    <property type="match status" value="1"/>
</dbReference>
<dbReference type="SUPFAM" id="SSF57850">
    <property type="entry name" value="RING/U-box"/>
    <property type="match status" value="1"/>
</dbReference>
<keyword evidence="1" id="KW-0863">Zinc-finger</keyword>
<evidence type="ECO:0000313" key="3">
    <source>
        <dbReference type="EMBL" id="JAP94791.1"/>
    </source>
</evidence>
<dbReference type="AlphaFoldDB" id="A0A146KHB5"/>
<keyword evidence="1" id="KW-0862">Zinc</keyword>
<dbReference type="InterPro" id="IPR013083">
    <property type="entry name" value="Znf_RING/FYVE/PHD"/>
</dbReference>